<dbReference type="Proteomes" id="UP000244334">
    <property type="component" value="Unassembled WGS sequence"/>
</dbReference>
<dbReference type="EMBL" id="LJAM02000255">
    <property type="protein sequence ID" value="RAP70819.1"/>
    <property type="molecule type" value="Genomic_DNA"/>
</dbReference>
<sequence length="54" mass="5880">MAGDLSHFFNIESRFEQAAGSFAAQIMVAQIFNTQGVPDSLKTRRYGTGIVGEN</sequence>
<evidence type="ECO:0000313" key="2">
    <source>
        <dbReference type="Proteomes" id="UP000244334"/>
    </source>
</evidence>
<gene>
    <name evidence="1" type="ORF">ACZ87_02376</name>
</gene>
<protein>
    <submittedName>
        <fullName evidence="1">Uncharacterized protein</fullName>
    </submittedName>
</protein>
<name>A0A328TJZ4_9GAMM</name>
<organism evidence="1 2">
    <name type="scientific">Candidatus Erwinia dacicola</name>
    <dbReference type="NCBI Taxonomy" id="252393"/>
    <lineage>
        <taxon>Bacteria</taxon>
        <taxon>Pseudomonadati</taxon>
        <taxon>Pseudomonadota</taxon>
        <taxon>Gammaproteobacteria</taxon>
        <taxon>Enterobacterales</taxon>
        <taxon>Erwiniaceae</taxon>
        <taxon>Erwinia</taxon>
    </lineage>
</organism>
<comment type="caution">
    <text evidence="1">The sequence shown here is derived from an EMBL/GenBank/DDBJ whole genome shotgun (WGS) entry which is preliminary data.</text>
</comment>
<proteinExistence type="predicted"/>
<accession>A0A328TJZ4</accession>
<keyword evidence="2" id="KW-1185">Reference proteome</keyword>
<dbReference type="AlphaFoldDB" id="A0A328TJZ4"/>
<reference evidence="1" key="1">
    <citation type="submission" date="2018-04" db="EMBL/GenBank/DDBJ databases">
        <title>Genomes of the Obligate Erwinia dacicola and Facultative Enterobacter sp. OLF Endosymbionts of the Olive Fruit fly, Bactrocera oleae.</title>
        <authorList>
            <person name="Estes A.M."/>
            <person name="Hearn D.J."/>
            <person name="Agarwal S."/>
            <person name="Pierson E.A."/>
            <person name="Dunning-Hotopp J.C."/>
        </authorList>
    </citation>
    <scope>NUCLEOTIDE SEQUENCE [LARGE SCALE GENOMIC DNA]</scope>
    <source>
        <strain evidence="1">Oroville</strain>
    </source>
</reference>
<evidence type="ECO:0000313" key="1">
    <source>
        <dbReference type="EMBL" id="RAP70819.1"/>
    </source>
</evidence>